<feature type="region of interest" description="Disordered" evidence="11">
    <location>
        <begin position="289"/>
        <end position="315"/>
    </location>
</feature>
<gene>
    <name evidence="13" type="ORF">PG993_001454</name>
</gene>
<evidence type="ECO:0000256" key="9">
    <source>
        <dbReference type="ARBA" id="ARBA00048679"/>
    </source>
</evidence>
<evidence type="ECO:0000256" key="8">
    <source>
        <dbReference type="ARBA" id="ARBA00047899"/>
    </source>
</evidence>
<dbReference type="EMBL" id="JAQQWK010000001">
    <property type="protein sequence ID" value="KAK8056227.1"/>
    <property type="molecule type" value="Genomic_DNA"/>
</dbReference>
<keyword evidence="4" id="KW-0808">Transferase</keyword>
<dbReference type="SUPFAM" id="SSF56112">
    <property type="entry name" value="Protein kinase-like (PK-like)"/>
    <property type="match status" value="1"/>
</dbReference>
<dbReference type="Gene3D" id="1.10.510.10">
    <property type="entry name" value="Transferase(Phosphotransferase) domain 1"/>
    <property type="match status" value="1"/>
</dbReference>
<feature type="compositionally biased region" description="Polar residues" evidence="11">
    <location>
        <begin position="352"/>
        <end position="379"/>
    </location>
</feature>
<dbReference type="Proteomes" id="UP001444661">
    <property type="component" value="Unassembled WGS sequence"/>
</dbReference>
<dbReference type="PANTHER" id="PTHR48012">
    <property type="entry name" value="STERILE20-LIKE KINASE, ISOFORM B-RELATED"/>
    <property type="match status" value="1"/>
</dbReference>
<feature type="region of interest" description="Disordered" evidence="11">
    <location>
        <begin position="444"/>
        <end position="543"/>
    </location>
</feature>
<feature type="compositionally biased region" description="Polar residues" evidence="11">
    <location>
        <begin position="445"/>
        <end position="481"/>
    </location>
</feature>
<comment type="catalytic activity">
    <reaction evidence="9">
        <text>L-seryl-[protein] + ATP = O-phospho-L-seryl-[protein] + ADP + H(+)</text>
        <dbReference type="Rhea" id="RHEA:17989"/>
        <dbReference type="Rhea" id="RHEA-COMP:9863"/>
        <dbReference type="Rhea" id="RHEA-COMP:11604"/>
        <dbReference type="ChEBI" id="CHEBI:15378"/>
        <dbReference type="ChEBI" id="CHEBI:29999"/>
        <dbReference type="ChEBI" id="CHEBI:30616"/>
        <dbReference type="ChEBI" id="CHEBI:83421"/>
        <dbReference type="ChEBI" id="CHEBI:456216"/>
        <dbReference type="EC" id="2.7.11.1"/>
    </reaction>
</comment>
<dbReference type="EC" id="2.7.11.1" evidence="2"/>
<dbReference type="InterPro" id="IPR050629">
    <property type="entry name" value="STE20/SPS1-PAK"/>
</dbReference>
<dbReference type="PROSITE" id="PS50011">
    <property type="entry name" value="PROTEIN_KINASE_DOM"/>
    <property type="match status" value="1"/>
</dbReference>
<dbReference type="Gene3D" id="3.30.200.20">
    <property type="entry name" value="Phosphorylase Kinase, domain 1"/>
    <property type="match status" value="1"/>
</dbReference>
<keyword evidence="14" id="KW-1185">Reference proteome</keyword>
<evidence type="ECO:0000256" key="10">
    <source>
        <dbReference type="PROSITE-ProRule" id="PRU10141"/>
    </source>
</evidence>
<comment type="catalytic activity">
    <reaction evidence="8">
        <text>L-threonyl-[protein] + ATP = O-phospho-L-threonyl-[protein] + ADP + H(+)</text>
        <dbReference type="Rhea" id="RHEA:46608"/>
        <dbReference type="Rhea" id="RHEA-COMP:11060"/>
        <dbReference type="Rhea" id="RHEA-COMP:11605"/>
        <dbReference type="ChEBI" id="CHEBI:15378"/>
        <dbReference type="ChEBI" id="CHEBI:30013"/>
        <dbReference type="ChEBI" id="CHEBI:30616"/>
        <dbReference type="ChEBI" id="CHEBI:61977"/>
        <dbReference type="ChEBI" id="CHEBI:456216"/>
        <dbReference type="EC" id="2.7.11.1"/>
    </reaction>
</comment>
<comment type="similarity">
    <text evidence="1">Belongs to the protein kinase superfamily. STE Ser/Thr protein kinase family. STE20 subfamily.</text>
</comment>
<dbReference type="Pfam" id="PF00069">
    <property type="entry name" value="Pkinase"/>
    <property type="match status" value="1"/>
</dbReference>
<evidence type="ECO:0000256" key="7">
    <source>
        <dbReference type="ARBA" id="ARBA00022840"/>
    </source>
</evidence>
<dbReference type="InterPro" id="IPR000719">
    <property type="entry name" value="Prot_kinase_dom"/>
</dbReference>
<keyword evidence="3" id="KW-0723">Serine/threonine-protein kinase</keyword>
<accession>A0ABR1UC09</accession>
<evidence type="ECO:0000313" key="13">
    <source>
        <dbReference type="EMBL" id="KAK8056227.1"/>
    </source>
</evidence>
<feature type="region of interest" description="Disordered" evidence="11">
    <location>
        <begin position="329"/>
        <end position="427"/>
    </location>
</feature>
<proteinExistence type="inferred from homology"/>
<reference evidence="13 14" key="1">
    <citation type="submission" date="2023-01" db="EMBL/GenBank/DDBJ databases">
        <title>Analysis of 21 Apiospora genomes using comparative genomics revels a genus with tremendous synthesis potential of carbohydrate active enzymes and secondary metabolites.</title>
        <authorList>
            <person name="Sorensen T."/>
        </authorList>
    </citation>
    <scope>NUCLEOTIDE SEQUENCE [LARGE SCALE GENOMIC DNA]</scope>
    <source>
        <strain evidence="13 14">CBS 33761</strain>
    </source>
</reference>
<organism evidence="13 14">
    <name type="scientific">Apiospora rasikravindrae</name>
    <dbReference type="NCBI Taxonomy" id="990691"/>
    <lineage>
        <taxon>Eukaryota</taxon>
        <taxon>Fungi</taxon>
        <taxon>Dikarya</taxon>
        <taxon>Ascomycota</taxon>
        <taxon>Pezizomycotina</taxon>
        <taxon>Sordariomycetes</taxon>
        <taxon>Xylariomycetidae</taxon>
        <taxon>Amphisphaeriales</taxon>
        <taxon>Apiosporaceae</taxon>
        <taxon>Apiospora</taxon>
    </lineage>
</organism>
<dbReference type="SMART" id="SM00220">
    <property type="entry name" value="S_TKc"/>
    <property type="match status" value="1"/>
</dbReference>
<feature type="compositionally biased region" description="Low complexity" evidence="11">
    <location>
        <begin position="508"/>
        <end position="523"/>
    </location>
</feature>
<feature type="binding site" evidence="10">
    <location>
        <position position="49"/>
    </location>
    <ligand>
        <name>ATP</name>
        <dbReference type="ChEBI" id="CHEBI:30616"/>
    </ligand>
</feature>
<sequence length="647" mass="72215">MADRDYDDNSNEALDPELLYTKEYCIGGGSFGKVYKGVEKRTGQAVAIKVIDIESAEDEVEDIIQEIAILSELQSPYVTKYYGSYAKGAELWIVMEFCSGGSCADLMKPGMIGEDYIAIIIRELLLGLEYLHADKKLHRDVKAANVLLGHNGQVKLADFGVSGQLSATMTKKNTFVGTPFWMAPEVIKQSGYDHKADIWSLGITALELANGEPPYADIHPMKVLFLIPKNHPPRLEGNFTKAFKDFVELCLQRDPKERPSARDLLKHTFIRRAKKTTYLTELIERHSRWSATHKSEDEEAMEGSDEVRQREPVNEDMWDFGTVRLVGDRGGLRDQAKPQPYGRFGSECQGMQDFNGSSVSSTLKAANSPSTGTSRQVSPQRKPVPGSIPSSPTKVPLPSSPQKYYADPDTPRPPNKHTSTVPTMNSTDYDHALQEQLRWDMGHMNITSPQSQPQLNYQQPNLAPRQSQTQLYTPGQPSQRVPSKVGPLSLPEIPPFRGPASQSSLHKPAMQQPAFPSPQAFPSKAQPKQLPAAPESFPTPAPPNPNGELDALNDVIFPALEEALKRRQIRLQQIYRNERVTPQRQRAEAAHDKIRKHVYKLANVCKEIDRLDKSEPVGMGKEVGTFLEGLLEEILVRVEPLDEEEMA</sequence>
<keyword evidence="5 10" id="KW-0547">Nucleotide-binding</keyword>
<dbReference type="PANTHER" id="PTHR48012:SF10">
    <property type="entry name" value="FI20177P1"/>
    <property type="match status" value="1"/>
</dbReference>
<evidence type="ECO:0000256" key="5">
    <source>
        <dbReference type="ARBA" id="ARBA00022741"/>
    </source>
</evidence>
<comment type="caution">
    <text evidence="13">The sequence shown here is derived from an EMBL/GenBank/DDBJ whole genome shotgun (WGS) entry which is preliminary data.</text>
</comment>
<evidence type="ECO:0000259" key="12">
    <source>
        <dbReference type="PROSITE" id="PS50011"/>
    </source>
</evidence>
<evidence type="ECO:0000256" key="3">
    <source>
        <dbReference type="ARBA" id="ARBA00022527"/>
    </source>
</evidence>
<evidence type="ECO:0000313" key="14">
    <source>
        <dbReference type="Proteomes" id="UP001444661"/>
    </source>
</evidence>
<evidence type="ECO:0000256" key="4">
    <source>
        <dbReference type="ARBA" id="ARBA00022679"/>
    </source>
</evidence>
<dbReference type="InterPro" id="IPR011009">
    <property type="entry name" value="Kinase-like_dom_sf"/>
</dbReference>
<evidence type="ECO:0000256" key="6">
    <source>
        <dbReference type="ARBA" id="ARBA00022777"/>
    </source>
</evidence>
<feature type="domain" description="Protein kinase" evidence="12">
    <location>
        <begin position="20"/>
        <end position="270"/>
    </location>
</feature>
<evidence type="ECO:0000256" key="1">
    <source>
        <dbReference type="ARBA" id="ARBA00008874"/>
    </source>
</evidence>
<dbReference type="InterPro" id="IPR017441">
    <property type="entry name" value="Protein_kinase_ATP_BS"/>
</dbReference>
<protein>
    <recommendedName>
        <fullName evidence="2">non-specific serine/threonine protein kinase</fullName>
        <ecNumber evidence="2">2.7.11.1</ecNumber>
    </recommendedName>
</protein>
<keyword evidence="7 10" id="KW-0067">ATP-binding</keyword>
<keyword evidence="6 13" id="KW-0418">Kinase</keyword>
<evidence type="ECO:0000256" key="11">
    <source>
        <dbReference type="SAM" id="MobiDB-lite"/>
    </source>
</evidence>
<evidence type="ECO:0000256" key="2">
    <source>
        <dbReference type="ARBA" id="ARBA00012513"/>
    </source>
</evidence>
<dbReference type="PROSITE" id="PS00107">
    <property type="entry name" value="PROTEIN_KINASE_ATP"/>
    <property type="match status" value="1"/>
</dbReference>
<feature type="compositionally biased region" description="Polar residues" evidence="11">
    <location>
        <begin position="416"/>
        <end position="427"/>
    </location>
</feature>
<dbReference type="CDD" id="cd06609">
    <property type="entry name" value="STKc_MST3_like"/>
    <property type="match status" value="1"/>
</dbReference>
<name>A0ABR1UC09_9PEZI</name>
<dbReference type="GO" id="GO:0016301">
    <property type="term" value="F:kinase activity"/>
    <property type="evidence" value="ECO:0007669"/>
    <property type="project" value="UniProtKB-KW"/>
</dbReference>